<evidence type="ECO:0000313" key="3">
    <source>
        <dbReference type="Proteomes" id="UP001152622"/>
    </source>
</evidence>
<reference evidence="2" key="1">
    <citation type="journal article" date="2023" name="Science">
        <title>Genome structures resolve the early diversification of teleost fishes.</title>
        <authorList>
            <person name="Parey E."/>
            <person name="Louis A."/>
            <person name="Montfort J."/>
            <person name="Bouchez O."/>
            <person name="Roques C."/>
            <person name="Iampietro C."/>
            <person name="Lluch J."/>
            <person name="Castinel A."/>
            <person name="Donnadieu C."/>
            <person name="Desvignes T."/>
            <person name="Floi Bucao C."/>
            <person name="Jouanno E."/>
            <person name="Wen M."/>
            <person name="Mejri S."/>
            <person name="Dirks R."/>
            <person name="Jansen H."/>
            <person name="Henkel C."/>
            <person name="Chen W.J."/>
            <person name="Zahm M."/>
            <person name="Cabau C."/>
            <person name="Klopp C."/>
            <person name="Thompson A.W."/>
            <person name="Robinson-Rechavi M."/>
            <person name="Braasch I."/>
            <person name="Lecointre G."/>
            <person name="Bobe J."/>
            <person name="Postlethwait J.H."/>
            <person name="Berthelot C."/>
            <person name="Roest Crollius H."/>
            <person name="Guiguen Y."/>
        </authorList>
    </citation>
    <scope>NUCLEOTIDE SEQUENCE</scope>
    <source>
        <strain evidence="2">WJC10195</strain>
    </source>
</reference>
<keyword evidence="3" id="KW-1185">Reference proteome</keyword>
<sequence length="107" mass="12031">MRQGTNYAHLRDFLPRPSTLSHISQDYRYLALIMSALLPAKSPGPAVYTTALYLFFSPLALNKPIVPARSAAGPRRRVRPDRWEQPGQRRGVKLRRSAAFSAVICHS</sequence>
<accession>A0A9Q1F5H7</accession>
<dbReference type="Proteomes" id="UP001152622">
    <property type="component" value="Chromosome 8"/>
</dbReference>
<evidence type="ECO:0000313" key="2">
    <source>
        <dbReference type="EMBL" id="KAJ8351577.1"/>
    </source>
</evidence>
<organism evidence="2 3">
    <name type="scientific">Synaphobranchus kaupii</name>
    <name type="common">Kaup's arrowtooth eel</name>
    <dbReference type="NCBI Taxonomy" id="118154"/>
    <lineage>
        <taxon>Eukaryota</taxon>
        <taxon>Metazoa</taxon>
        <taxon>Chordata</taxon>
        <taxon>Craniata</taxon>
        <taxon>Vertebrata</taxon>
        <taxon>Euteleostomi</taxon>
        <taxon>Actinopterygii</taxon>
        <taxon>Neopterygii</taxon>
        <taxon>Teleostei</taxon>
        <taxon>Anguilliformes</taxon>
        <taxon>Synaphobranchidae</taxon>
        <taxon>Synaphobranchus</taxon>
    </lineage>
</organism>
<gene>
    <name evidence="2" type="ORF">SKAU_G00230530</name>
</gene>
<protein>
    <submittedName>
        <fullName evidence="2">Uncharacterized protein</fullName>
    </submittedName>
</protein>
<comment type="caution">
    <text evidence="2">The sequence shown here is derived from an EMBL/GenBank/DDBJ whole genome shotgun (WGS) entry which is preliminary data.</text>
</comment>
<dbReference type="AlphaFoldDB" id="A0A9Q1F5H7"/>
<proteinExistence type="predicted"/>
<evidence type="ECO:0000256" key="1">
    <source>
        <dbReference type="SAM" id="MobiDB-lite"/>
    </source>
</evidence>
<dbReference type="EMBL" id="JAINUF010000008">
    <property type="protein sequence ID" value="KAJ8351577.1"/>
    <property type="molecule type" value="Genomic_DNA"/>
</dbReference>
<name>A0A9Q1F5H7_SYNKA</name>
<feature type="region of interest" description="Disordered" evidence="1">
    <location>
        <begin position="70"/>
        <end position="91"/>
    </location>
</feature>